<feature type="non-terminal residue" evidence="1">
    <location>
        <position position="1"/>
    </location>
</feature>
<gene>
    <name evidence="1" type="ORF">METZ01_LOCUS254584</name>
</gene>
<dbReference type="EMBL" id="UINC01068827">
    <property type="protein sequence ID" value="SVC01730.1"/>
    <property type="molecule type" value="Genomic_DNA"/>
</dbReference>
<sequence length="21" mass="2422">YPGWRCDPQPDVLTISVEFQA</sequence>
<protein>
    <submittedName>
        <fullName evidence="1">Uncharacterized protein</fullName>
    </submittedName>
</protein>
<reference evidence="1" key="1">
    <citation type="submission" date="2018-05" db="EMBL/GenBank/DDBJ databases">
        <authorList>
            <person name="Lanie J.A."/>
            <person name="Ng W.-L."/>
            <person name="Kazmierczak K.M."/>
            <person name="Andrzejewski T.M."/>
            <person name="Davidsen T.M."/>
            <person name="Wayne K.J."/>
            <person name="Tettelin H."/>
            <person name="Glass J.I."/>
            <person name="Rusch D."/>
            <person name="Podicherti R."/>
            <person name="Tsui H.-C.T."/>
            <person name="Winkler M.E."/>
        </authorList>
    </citation>
    <scope>NUCLEOTIDE SEQUENCE</scope>
</reference>
<organism evidence="1">
    <name type="scientific">marine metagenome</name>
    <dbReference type="NCBI Taxonomy" id="408172"/>
    <lineage>
        <taxon>unclassified sequences</taxon>
        <taxon>metagenomes</taxon>
        <taxon>ecological metagenomes</taxon>
    </lineage>
</organism>
<proteinExistence type="predicted"/>
<evidence type="ECO:0000313" key="1">
    <source>
        <dbReference type="EMBL" id="SVC01730.1"/>
    </source>
</evidence>
<accession>A0A382IPX3</accession>
<dbReference type="AlphaFoldDB" id="A0A382IPX3"/>
<name>A0A382IPX3_9ZZZZ</name>